<gene>
    <name evidence="2" type="ORF">Drose_06095</name>
</gene>
<keyword evidence="1" id="KW-0175">Coiled coil</keyword>
<protein>
    <recommendedName>
        <fullName evidence="4">Secreted protein</fullName>
    </recommendedName>
</protein>
<reference evidence="2" key="1">
    <citation type="submission" date="2021-04" db="EMBL/GenBank/DDBJ databases">
        <title>Biosynthetic gene clusters of Dactylosporangioum roseum.</title>
        <authorList>
            <person name="Hartkoorn R.C."/>
            <person name="Beaudoing E."/>
            <person name="Hot D."/>
            <person name="Moureu S."/>
        </authorList>
    </citation>
    <scope>NUCLEOTIDE SEQUENCE</scope>
    <source>
        <strain evidence="2">NRRL B-16295</strain>
    </source>
</reference>
<evidence type="ECO:0000256" key="1">
    <source>
        <dbReference type="SAM" id="Coils"/>
    </source>
</evidence>
<accession>A0ABY5ZA25</accession>
<dbReference type="EMBL" id="CP073721">
    <property type="protein sequence ID" value="UWZ37843.1"/>
    <property type="molecule type" value="Genomic_DNA"/>
</dbReference>
<proteinExistence type="predicted"/>
<dbReference type="Proteomes" id="UP001058271">
    <property type="component" value="Chromosome"/>
</dbReference>
<name>A0ABY5ZA25_9ACTN</name>
<dbReference type="RefSeq" id="WP_260727207.1">
    <property type="nucleotide sequence ID" value="NZ_CP073721.1"/>
</dbReference>
<organism evidence="2 3">
    <name type="scientific">Dactylosporangium roseum</name>
    <dbReference type="NCBI Taxonomy" id="47989"/>
    <lineage>
        <taxon>Bacteria</taxon>
        <taxon>Bacillati</taxon>
        <taxon>Actinomycetota</taxon>
        <taxon>Actinomycetes</taxon>
        <taxon>Micromonosporales</taxon>
        <taxon>Micromonosporaceae</taxon>
        <taxon>Dactylosporangium</taxon>
    </lineage>
</organism>
<evidence type="ECO:0000313" key="2">
    <source>
        <dbReference type="EMBL" id="UWZ37843.1"/>
    </source>
</evidence>
<feature type="coiled-coil region" evidence="1">
    <location>
        <begin position="46"/>
        <end position="94"/>
    </location>
</feature>
<evidence type="ECO:0000313" key="3">
    <source>
        <dbReference type="Proteomes" id="UP001058271"/>
    </source>
</evidence>
<evidence type="ECO:0008006" key="4">
    <source>
        <dbReference type="Google" id="ProtNLM"/>
    </source>
</evidence>
<sequence length="118" mass="12849">MTALLTVASILFGGGGLVAIIQAVTGRRARKAEVADRLSDSSLKWVQEFQEETQRARLDAAEARREVAEVRRELAECRHEAEALARDLRNLRGAIMAPAATLERLRALVGGGEVNGRL</sequence>
<keyword evidence="3" id="KW-1185">Reference proteome</keyword>